<dbReference type="InterPro" id="IPR016220">
    <property type="entry name" value="Me-P-triester_DNA_alkyl-Trfase"/>
</dbReference>
<dbReference type="PIRSF" id="PIRSF000408">
    <property type="entry name" value="Alkyltransferas_AdaA"/>
    <property type="match status" value="1"/>
</dbReference>
<evidence type="ECO:0000256" key="5">
    <source>
        <dbReference type="ARBA" id="ARBA00023159"/>
    </source>
</evidence>
<keyword evidence="4" id="KW-0238">DNA-binding</keyword>
<dbReference type="SUPFAM" id="SSF46689">
    <property type="entry name" value="Homeodomain-like"/>
    <property type="match status" value="2"/>
</dbReference>
<dbReference type="Proteomes" id="UP001649381">
    <property type="component" value="Unassembled WGS sequence"/>
</dbReference>
<keyword evidence="9" id="KW-1185">Reference proteome</keyword>
<dbReference type="InterPro" id="IPR018060">
    <property type="entry name" value="HTH_AraC"/>
</dbReference>
<dbReference type="SMART" id="SM00342">
    <property type="entry name" value="HTH_ARAC"/>
    <property type="match status" value="1"/>
</dbReference>
<dbReference type="InterPro" id="IPR035451">
    <property type="entry name" value="Ada-like_dom_sf"/>
</dbReference>
<dbReference type="InterPro" id="IPR004026">
    <property type="entry name" value="Ada_DNA_repair_Zn-bd"/>
</dbReference>
<dbReference type="Pfam" id="PF12833">
    <property type="entry name" value="HTH_18"/>
    <property type="match status" value="1"/>
</dbReference>
<dbReference type="PANTHER" id="PTHR43280:SF28">
    <property type="entry name" value="HTH-TYPE TRANSCRIPTIONAL ACTIVATOR RHAS"/>
    <property type="match status" value="1"/>
</dbReference>
<evidence type="ECO:0000259" key="7">
    <source>
        <dbReference type="PROSITE" id="PS01124"/>
    </source>
</evidence>
<sequence>MGDDIFQAVYETMKKRDTRFDGQYYVGIRTTGIVCRPSCRSRLAKPENVKIFSSVKEALNAGFRPCKRCKPETPSQHGPDAELSEAVLKLIREQYKEPLTLDVIANKLMMSPYHLQRIVKRTTGLTPNKHLHQMRITKAKEYLETSEMTINRIAKEVGFKNASHFSASFKKITGHTPNEYRTTGIGG</sequence>
<comment type="cofactor">
    <cofactor evidence="1">
        <name>Zn(2+)</name>
        <dbReference type="ChEBI" id="CHEBI:29105"/>
    </cofactor>
</comment>
<dbReference type="InterPro" id="IPR020449">
    <property type="entry name" value="Tscrpt_reg_AraC-type_HTH"/>
</dbReference>
<dbReference type="Gene3D" id="3.40.10.10">
    <property type="entry name" value="DNA Methylphosphotriester Repair Domain"/>
    <property type="match status" value="1"/>
</dbReference>
<evidence type="ECO:0000256" key="4">
    <source>
        <dbReference type="ARBA" id="ARBA00023125"/>
    </source>
</evidence>
<evidence type="ECO:0000256" key="2">
    <source>
        <dbReference type="ARBA" id="ARBA00022603"/>
    </source>
</evidence>
<feature type="domain" description="HTH araC/xylS-type" evidence="7">
    <location>
        <begin position="85"/>
        <end position="183"/>
    </location>
</feature>
<dbReference type="InterPro" id="IPR009057">
    <property type="entry name" value="Homeodomain-like_sf"/>
</dbReference>
<dbReference type="PANTHER" id="PTHR43280">
    <property type="entry name" value="ARAC-FAMILY TRANSCRIPTIONAL REGULATOR"/>
    <property type="match status" value="1"/>
</dbReference>
<dbReference type="PROSITE" id="PS01124">
    <property type="entry name" value="HTH_ARAC_FAMILY_2"/>
    <property type="match status" value="1"/>
</dbReference>
<keyword evidence="2" id="KW-0489">Methyltransferase</keyword>
<reference evidence="8 9" key="1">
    <citation type="submission" date="2022-01" db="EMBL/GenBank/DDBJ databases">
        <title>Alkalihalobacillus sp. EGI L200015, a novel bacterium isolated from a salt lake sediment.</title>
        <authorList>
            <person name="Gao L."/>
            <person name="Fang B.-Z."/>
            <person name="Li W.-J."/>
        </authorList>
    </citation>
    <scope>NUCLEOTIDE SEQUENCE [LARGE SCALE GENOMIC DNA]</scope>
    <source>
        <strain evidence="8 9">KCTC 12718</strain>
    </source>
</reference>
<keyword evidence="2" id="KW-0808">Transferase</keyword>
<evidence type="ECO:0000256" key="6">
    <source>
        <dbReference type="ARBA" id="ARBA00023163"/>
    </source>
</evidence>
<organism evidence="8 9">
    <name type="scientific">Pseudalkalibacillus berkeleyi</name>
    <dbReference type="NCBI Taxonomy" id="1069813"/>
    <lineage>
        <taxon>Bacteria</taxon>
        <taxon>Bacillati</taxon>
        <taxon>Bacillota</taxon>
        <taxon>Bacilli</taxon>
        <taxon>Bacillales</taxon>
        <taxon>Fictibacillaceae</taxon>
        <taxon>Pseudalkalibacillus</taxon>
    </lineage>
</organism>
<keyword evidence="5" id="KW-0010">Activator</keyword>
<accession>A0ABS9H4A1</accession>
<evidence type="ECO:0000256" key="3">
    <source>
        <dbReference type="ARBA" id="ARBA00023015"/>
    </source>
</evidence>
<keyword evidence="6" id="KW-0804">Transcription</keyword>
<dbReference type="PRINTS" id="PR00032">
    <property type="entry name" value="HTHARAC"/>
</dbReference>
<evidence type="ECO:0000256" key="1">
    <source>
        <dbReference type="ARBA" id="ARBA00001947"/>
    </source>
</evidence>
<dbReference type="EMBL" id="JAKIJS010000001">
    <property type="protein sequence ID" value="MCF6138650.1"/>
    <property type="molecule type" value="Genomic_DNA"/>
</dbReference>
<dbReference type="SUPFAM" id="SSF57884">
    <property type="entry name" value="Ada DNA repair protein, N-terminal domain (N-Ada 10)"/>
    <property type="match status" value="1"/>
</dbReference>
<proteinExistence type="predicted"/>
<evidence type="ECO:0000313" key="9">
    <source>
        <dbReference type="Proteomes" id="UP001649381"/>
    </source>
</evidence>
<dbReference type="RefSeq" id="WP_236336015.1">
    <property type="nucleotide sequence ID" value="NZ_JAKIJS010000001.1"/>
</dbReference>
<evidence type="ECO:0000313" key="8">
    <source>
        <dbReference type="EMBL" id="MCF6138650.1"/>
    </source>
</evidence>
<keyword evidence="3" id="KW-0805">Transcription regulation</keyword>
<dbReference type="Pfam" id="PF02805">
    <property type="entry name" value="Ada_Zn_binding"/>
    <property type="match status" value="1"/>
</dbReference>
<dbReference type="Gene3D" id="1.10.10.60">
    <property type="entry name" value="Homeodomain-like"/>
    <property type="match status" value="2"/>
</dbReference>
<name>A0ABS9H4A1_9BACL</name>
<protein>
    <submittedName>
        <fullName evidence="8">Helix-turn-helix domain-containing protein</fullName>
    </submittedName>
</protein>
<gene>
    <name evidence="8" type="ORF">L2716_13005</name>
</gene>
<comment type="caution">
    <text evidence="8">The sequence shown here is derived from an EMBL/GenBank/DDBJ whole genome shotgun (WGS) entry which is preliminary data.</text>
</comment>